<feature type="signal peptide" evidence="5">
    <location>
        <begin position="1"/>
        <end position="20"/>
    </location>
</feature>
<dbReference type="AlphaFoldDB" id="A0A7W5ZVU5"/>
<evidence type="ECO:0000256" key="5">
    <source>
        <dbReference type="SAM" id="SignalP"/>
    </source>
</evidence>
<evidence type="ECO:0000256" key="3">
    <source>
        <dbReference type="ARBA" id="ARBA00022801"/>
    </source>
</evidence>
<evidence type="ECO:0000313" key="7">
    <source>
        <dbReference type="EMBL" id="MBB3859978.1"/>
    </source>
</evidence>
<dbReference type="SUPFAM" id="SSF55031">
    <property type="entry name" value="Bacterial exopeptidase dimerisation domain"/>
    <property type="match status" value="1"/>
</dbReference>
<sequence>MRAMFGILAGLAMASGSAEAAPSAIDAKMIATVDAEQARTLDFLETMVNQNSGSRNLDGVRKVRDIVIPQFTALGFVPRWIPMEQTGRAGHLVLTHKGNVRDRKLLLIGHLDTVFEPDSPFQKYVREGDLAKGPGVGDDKGGIAVIVAALRAMQAAGTLKTANIVVFLTGDEEEAGDPVDVARADLVAAAKAADVALDFEGLSRENGNDMGSIARRSSQSWTLTIAAKSGHSSSVWAPAVGDGAITAAARIVTAFRDELPEPYLTLNVGLIAGGAQAAVADTNANVSAQGKTNIIAGQAVARGDLRTLSPQQNAAAMRKMEAIVARPYAGVTSAKIDFGEGYPPMAPTAGNKALLARLNAVNATLGLPAMEPLDPMKRGAGDISFVAADIDGLVGLGPHSTGDHSPAEAVDVPSIWTQAKRAALLMSKLAAEPAPGPR</sequence>
<dbReference type="Proteomes" id="UP000562395">
    <property type="component" value="Unassembled WGS sequence"/>
</dbReference>
<dbReference type="EC" id="3.4.17.11" evidence="7"/>
<dbReference type="InterPro" id="IPR036264">
    <property type="entry name" value="Bact_exopeptidase_dim_dom"/>
</dbReference>
<dbReference type="EMBL" id="JACICY010000002">
    <property type="protein sequence ID" value="MBB3859978.1"/>
    <property type="molecule type" value="Genomic_DNA"/>
</dbReference>
<dbReference type="Pfam" id="PF01546">
    <property type="entry name" value="Peptidase_M20"/>
    <property type="match status" value="1"/>
</dbReference>
<evidence type="ECO:0000256" key="2">
    <source>
        <dbReference type="ARBA" id="ARBA00022723"/>
    </source>
</evidence>
<dbReference type="Pfam" id="PF07687">
    <property type="entry name" value="M20_dimer"/>
    <property type="match status" value="1"/>
</dbReference>
<keyword evidence="5" id="KW-0732">Signal</keyword>
<evidence type="ECO:0000259" key="6">
    <source>
        <dbReference type="Pfam" id="PF07687"/>
    </source>
</evidence>
<keyword evidence="4" id="KW-0862">Zinc</keyword>
<name>A0A7W5ZVU5_9SPHN</name>
<comment type="cofactor">
    <cofactor evidence="1">
        <name>Zn(2+)</name>
        <dbReference type="ChEBI" id="CHEBI:29105"/>
    </cofactor>
</comment>
<dbReference type="Gene3D" id="3.40.630.10">
    <property type="entry name" value="Zn peptidases"/>
    <property type="match status" value="1"/>
</dbReference>
<keyword evidence="2" id="KW-0479">Metal-binding</keyword>
<keyword evidence="8" id="KW-1185">Reference proteome</keyword>
<dbReference type="InterPro" id="IPR011650">
    <property type="entry name" value="Peptidase_M20_dimer"/>
</dbReference>
<organism evidence="7 8">
    <name type="scientific">Novosphingobium hassiacum</name>
    <dbReference type="NCBI Taxonomy" id="173676"/>
    <lineage>
        <taxon>Bacteria</taxon>
        <taxon>Pseudomonadati</taxon>
        <taxon>Pseudomonadota</taxon>
        <taxon>Alphaproteobacteria</taxon>
        <taxon>Sphingomonadales</taxon>
        <taxon>Sphingomonadaceae</taxon>
        <taxon>Novosphingobium</taxon>
    </lineage>
</organism>
<keyword evidence="3 7" id="KW-0378">Hydrolase</keyword>
<comment type="caution">
    <text evidence="7">The sequence shown here is derived from an EMBL/GenBank/DDBJ whole genome shotgun (WGS) entry which is preliminary data.</text>
</comment>
<feature type="domain" description="Peptidase M20 dimerisation" evidence="6">
    <location>
        <begin position="213"/>
        <end position="329"/>
    </location>
</feature>
<dbReference type="GO" id="GO:0004180">
    <property type="term" value="F:carboxypeptidase activity"/>
    <property type="evidence" value="ECO:0007669"/>
    <property type="project" value="UniProtKB-KW"/>
</dbReference>
<dbReference type="SUPFAM" id="SSF53187">
    <property type="entry name" value="Zn-dependent exopeptidases"/>
    <property type="match status" value="1"/>
</dbReference>
<evidence type="ECO:0000313" key="8">
    <source>
        <dbReference type="Proteomes" id="UP000562395"/>
    </source>
</evidence>
<dbReference type="InterPro" id="IPR001261">
    <property type="entry name" value="ArgE/DapE_CS"/>
</dbReference>
<feature type="chain" id="PRO_5031297273" evidence="5">
    <location>
        <begin position="21"/>
        <end position="438"/>
    </location>
</feature>
<dbReference type="InterPro" id="IPR002933">
    <property type="entry name" value="Peptidase_M20"/>
</dbReference>
<accession>A0A7W5ZVU5</accession>
<dbReference type="PROSITE" id="PS00758">
    <property type="entry name" value="ARGE_DAPE_CPG2_1"/>
    <property type="match status" value="1"/>
</dbReference>
<protein>
    <submittedName>
        <fullName evidence="7">Glutamate carboxypeptidase</fullName>
        <ecNumber evidence="7">3.4.17.11</ecNumber>
    </submittedName>
</protein>
<dbReference type="InterPro" id="IPR050072">
    <property type="entry name" value="Peptidase_M20A"/>
</dbReference>
<reference evidence="7 8" key="1">
    <citation type="submission" date="2020-08" db="EMBL/GenBank/DDBJ databases">
        <title>Genomic Encyclopedia of Type Strains, Phase IV (KMG-IV): sequencing the most valuable type-strain genomes for metagenomic binning, comparative biology and taxonomic classification.</title>
        <authorList>
            <person name="Goeker M."/>
        </authorList>
    </citation>
    <scope>NUCLEOTIDE SEQUENCE [LARGE SCALE GENOMIC DNA]</scope>
    <source>
        <strain evidence="7 8">DSM 14552</strain>
    </source>
</reference>
<dbReference type="PANTHER" id="PTHR43808:SF32">
    <property type="entry name" value="ARGE_DAPE-RELATED DEACYLASE"/>
    <property type="match status" value="1"/>
</dbReference>
<dbReference type="RefSeq" id="WP_183612238.1">
    <property type="nucleotide sequence ID" value="NZ_JACICY010000002.1"/>
</dbReference>
<gene>
    <name evidence="7" type="ORF">GGQ88_001239</name>
</gene>
<evidence type="ECO:0000256" key="1">
    <source>
        <dbReference type="ARBA" id="ARBA00001947"/>
    </source>
</evidence>
<dbReference type="GO" id="GO:0046872">
    <property type="term" value="F:metal ion binding"/>
    <property type="evidence" value="ECO:0007669"/>
    <property type="project" value="UniProtKB-KW"/>
</dbReference>
<dbReference type="Gene3D" id="3.30.70.360">
    <property type="match status" value="1"/>
</dbReference>
<evidence type="ECO:0000256" key="4">
    <source>
        <dbReference type="ARBA" id="ARBA00022833"/>
    </source>
</evidence>
<proteinExistence type="predicted"/>
<keyword evidence="7" id="KW-0121">Carboxypeptidase</keyword>
<keyword evidence="7" id="KW-0645">Protease</keyword>
<dbReference type="PANTHER" id="PTHR43808">
    <property type="entry name" value="ACETYLORNITHINE DEACETYLASE"/>
    <property type="match status" value="1"/>
</dbReference>